<keyword evidence="5" id="KW-0687">Ribonucleoprotein</keyword>
<dbReference type="InterPro" id="IPR038340">
    <property type="entry name" value="MRP-L47_sf"/>
</dbReference>
<keyword evidence="4" id="KW-0496">Mitochondrion</keyword>
<evidence type="ECO:0000256" key="3">
    <source>
        <dbReference type="ARBA" id="ARBA00022980"/>
    </source>
</evidence>
<keyword evidence="3 9" id="KW-0689">Ribosomal protein</keyword>
<evidence type="ECO:0000256" key="1">
    <source>
        <dbReference type="ARBA" id="ARBA00004173"/>
    </source>
</evidence>
<comment type="caution">
    <text evidence="9">The sequence shown here is derived from an EMBL/GenBank/DDBJ whole genome shotgun (WGS) entry which is preliminary data.</text>
</comment>
<protein>
    <recommendedName>
        <fullName evidence="6">Large ribosomal subunit protein uL29m</fullName>
    </recommendedName>
    <alternativeName>
        <fullName evidence="7">54S ribosomal protein L4, mitochondrial</fullName>
    </alternativeName>
</protein>
<comment type="subcellular location">
    <subcellularLocation>
        <location evidence="1">Mitochondrion</location>
    </subcellularLocation>
</comment>
<sequence length="248" mass="28265">MSTSTSIRPVARRILRNAHPQHLPPTFLLPSLLAPKGHSSPFSATTPLPFPRDHNRERGVSTARRTGVREPLSVSKIPLPRPVLDPRLRAKVETDPNHGLWGFFHSKEKPMNKPSEDLTCGRGWSVAELRGKSWEDLHALWWVCVKERNIIATEKFERRRLEAGYGENEGKARDAMARVTMRGIKHALTERYYAWSEAQLLAEEQGELDLSTRTLTRPQDFYEDEEEVMPAEGLLAEPRTEEKTQTVA</sequence>
<dbReference type="AlphaFoldDB" id="A0A9P7YC81"/>
<evidence type="ECO:0000313" key="10">
    <source>
        <dbReference type="Proteomes" id="UP000824998"/>
    </source>
</evidence>
<evidence type="ECO:0000256" key="6">
    <source>
        <dbReference type="ARBA" id="ARBA00035289"/>
    </source>
</evidence>
<dbReference type="Pfam" id="PF06984">
    <property type="entry name" value="MRP-L47"/>
    <property type="match status" value="1"/>
</dbReference>
<dbReference type="PANTHER" id="PTHR21183">
    <property type="entry name" value="RIBOSOMAL PROTEIN L47, MITOCHONDRIAL-RELATED"/>
    <property type="match status" value="1"/>
</dbReference>
<name>A0A9P7YC81_9HELO</name>
<evidence type="ECO:0000256" key="7">
    <source>
        <dbReference type="ARBA" id="ARBA00035399"/>
    </source>
</evidence>
<dbReference type="GO" id="GO:0005762">
    <property type="term" value="C:mitochondrial large ribosomal subunit"/>
    <property type="evidence" value="ECO:0007669"/>
    <property type="project" value="TreeGrafter"/>
</dbReference>
<dbReference type="OrthoDB" id="270763at2759"/>
<dbReference type="Proteomes" id="UP000824998">
    <property type="component" value="Unassembled WGS sequence"/>
</dbReference>
<accession>A0A9P7YC81</accession>
<reference evidence="9" key="1">
    <citation type="journal article" date="2021" name="IMA Fungus">
        <title>Genomic characterization of three marine fungi, including Emericellopsis atlantica sp. nov. with signatures of a generalist lifestyle and marine biomass degradation.</title>
        <authorList>
            <person name="Hagestad O.C."/>
            <person name="Hou L."/>
            <person name="Andersen J.H."/>
            <person name="Hansen E.H."/>
            <person name="Altermark B."/>
            <person name="Li C."/>
            <person name="Kuhnert E."/>
            <person name="Cox R.J."/>
            <person name="Crous P.W."/>
            <person name="Spatafora J.W."/>
            <person name="Lail K."/>
            <person name="Amirebrahimi M."/>
            <person name="Lipzen A."/>
            <person name="Pangilinan J."/>
            <person name="Andreopoulos W."/>
            <person name="Hayes R.D."/>
            <person name="Ng V."/>
            <person name="Grigoriev I.V."/>
            <person name="Jackson S.A."/>
            <person name="Sutton T.D.S."/>
            <person name="Dobson A.D.W."/>
            <person name="Rama T."/>
        </authorList>
    </citation>
    <scope>NUCLEOTIDE SEQUENCE</scope>
    <source>
        <strain evidence="9">TRa018bII</strain>
    </source>
</reference>
<keyword evidence="10" id="KW-1185">Reference proteome</keyword>
<dbReference type="InterPro" id="IPR010729">
    <property type="entry name" value="Ribosomal_uL29_mit"/>
</dbReference>
<feature type="compositionally biased region" description="Basic and acidic residues" evidence="8">
    <location>
        <begin position="238"/>
        <end position="248"/>
    </location>
</feature>
<comment type="similarity">
    <text evidence="2">Belongs to the universal ribosomal protein uL29 family.</text>
</comment>
<evidence type="ECO:0000256" key="2">
    <source>
        <dbReference type="ARBA" id="ARBA00009254"/>
    </source>
</evidence>
<evidence type="ECO:0000313" key="9">
    <source>
        <dbReference type="EMBL" id="KAG9230782.1"/>
    </source>
</evidence>
<organism evidence="9 10">
    <name type="scientific">Amylocarpus encephaloides</name>
    <dbReference type="NCBI Taxonomy" id="45428"/>
    <lineage>
        <taxon>Eukaryota</taxon>
        <taxon>Fungi</taxon>
        <taxon>Dikarya</taxon>
        <taxon>Ascomycota</taxon>
        <taxon>Pezizomycotina</taxon>
        <taxon>Leotiomycetes</taxon>
        <taxon>Helotiales</taxon>
        <taxon>Helotiales incertae sedis</taxon>
        <taxon>Amylocarpus</taxon>
    </lineage>
</organism>
<gene>
    <name evidence="9" type="ORF">BJ875DRAFT_384411</name>
</gene>
<dbReference type="PANTHER" id="PTHR21183:SF18">
    <property type="entry name" value="LARGE RIBOSOMAL SUBUNIT PROTEIN UL29M"/>
    <property type="match status" value="1"/>
</dbReference>
<evidence type="ECO:0000256" key="8">
    <source>
        <dbReference type="SAM" id="MobiDB-lite"/>
    </source>
</evidence>
<evidence type="ECO:0000256" key="5">
    <source>
        <dbReference type="ARBA" id="ARBA00023274"/>
    </source>
</evidence>
<evidence type="ECO:0000256" key="4">
    <source>
        <dbReference type="ARBA" id="ARBA00023128"/>
    </source>
</evidence>
<dbReference type="EMBL" id="MU251644">
    <property type="protein sequence ID" value="KAG9230782.1"/>
    <property type="molecule type" value="Genomic_DNA"/>
</dbReference>
<dbReference type="GO" id="GO:0032543">
    <property type="term" value="P:mitochondrial translation"/>
    <property type="evidence" value="ECO:0007669"/>
    <property type="project" value="TreeGrafter"/>
</dbReference>
<feature type="region of interest" description="Disordered" evidence="8">
    <location>
        <begin position="38"/>
        <end position="69"/>
    </location>
</feature>
<dbReference type="GO" id="GO:0003735">
    <property type="term" value="F:structural constituent of ribosome"/>
    <property type="evidence" value="ECO:0007669"/>
    <property type="project" value="InterPro"/>
</dbReference>
<proteinExistence type="inferred from homology"/>
<dbReference type="Gene3D" id="6.10.330.20">
    <property type="match status" value="1"/>
</dbReference>
<feature type="region of interest" description="Disordered" evidence="8">
    <location>
        <begin position="226"/>
        <end position="248"/>
    </location>
</feature>